<feature type="transmembrane region" description="Helical" evidence="12">
    <location>
        <begin position="49"/>
        <end position="71"/>
    </location>
</feature>
<dbReference type="InterPro" id="IPR001412">
    <property type="entry name" value="aa-tRNA-synth_I_CS"/>
</dbReference>
<keyword evidence="7" id="KW-0067">ATP-binding</keyword>
<evidence type="ECO:0000256" key="5">
    <source>
        <dbReference type="ARBA" id="ARBA00022598"/>
    </source>
</evidence>
<evidence type="ECO:0000256" key="11">
    <source>
        <dbReference type="ARBA" id="ARBA00048351"/>
    </source>
</evidence>
<evidence type="ECO:0000256" key="2">
    <source>
        <dbReference type="ARBA" id="ARBA00008927"/>
    </source>
</evidence>
<feature type="transmembrane region" description="Helical" evidence="12">
    <location>
        <begin position="176"/>
        <end position="196"/>
    </location>
</feature>
<dbReference type="InterPro" id="IPR049437">
    <property type="entry name" value="tRNA-synt_1c_C2"/>
</dbReference>
<dbReference type="SUPFAM" id="SSF47616">
    <property type="entry name" value="GST C-terminal domain-like"/>
    <property type="match status" value="1"/>
</dbReference>
<evidence type="ECO:0000256" key="7">
    <source>
        <dbReference type="ARBA" id="ARBA00022840"/>
    </source>
</evidence>
<comment type="subcellular location">
    <subcellularLocation>
        <location evidence="1">Cytoplasm</location>
    </subcellularLocation>
</comment>
<dbReference type="InterPro" id="IPR004526">
    <property type="entry name" value="Glu-tRNA-synth_arc/euk"/>
</dbReference>
<feature type="transmembrane region" description="Helical" evidence="12">
    <location>
        <begin position="20"/>
        <end position="37"/>
    </location>
</feature>
<feature type="transmembrane region" description="Helical" evidence="12">
    <location>
        <begin position="153"/>
        <end position="170"/>
    </location>
</feature>
<dbReference type="EMBL" id="JANBTX010000428">
    <property type="protein sequence ID" value="KAJ2682368.1"/>
    <property type="molecule type" value="Genomic_DNA"/>
</dbReference>
<keyword evidence="4" id="KW-0963">Cytoplasm</keyword>
<dbReference type="GO" id="GO:0017102">
    <property type="term" value="C:methionyl glutamyl tRNA synthetase complex"/>
    <property type="evidence" value="ECO:0007669"/>
    <property type="project" value="TreeGrafter"/>
</dbReference>
<evidence type="ECO:0000259" key="14">
    <source>
        <dbReference type="Pfam" id="PF03950"/>
    </source>
</evidence>
<dbReference type="Gene3D" id="2.40.240.10">
    <property type="entry name" value="Ribosomal Protein L25, Chain P"/>
    <property type="match status" value="1"/>
</dbReference>
<dbReference type="FunFam" id="3.40.50.620:FF:000037">
    <property type="entry name" value="Glutamine--tRNA ligase cytoplasmic"/>
    <property type="match status" value="1"/>
</dbReference>
<dbReference type="InterPro" id="IPR000924">
    <property type="entry name" value="Glu/Gln-tRNA-synth"/>
</dbReference>
<proteinExistence type="inferred from homology"/>
<evidence type="ECO:0000256" key="9">
    <source>
        <dbReference type="ARBA" id="ARBA00023146"/>
    </source>
</evidence>
<evidence type="ECO:0000259" key="15">
    <source>
        <dbReference type="Pfam" id="PF20974"/>
    </source>
</evidence>
<evidence type="ECO:0000256" key="3">
    <source>
        <dbReference type="ARBA" id="ARBA00012835"/>
    </source>
</evidence>
<feature type="domain" description="tRNA synthetases class I (E and Q) anti-codon binding" evidence="15">
    <location>
        <begin position="832"/>
        <end position="907"/>
    </location>
</feature>
<feature type="transmembrane region" description="Helical" evidence="12">
    <location>
        <begin position="203"/>
        <end position="220"/>
    </location>
</feature>
<sequence>AAVGIAEQRLESTDGGSARRLGLTGAGIGGCGMALGVSELVQRGTTSSALRWLAGIVFCGQAIAAALLYILPGDGAPHTTLSAVETNRRVPQAVRWLRLVSHGSHWLTAVVPLEFVARYAGDGRLGGAILVGTLCVGLACGAVGSWRWAFGESLVRGGLCLCVCCLWVPAGLGDGRVLACVFCGAYGLVLGPACCLAVGRAELLVAAAMTMVGVPVAAWITTGDLLGVDPAAALAAACIAGGLAEFANEAAPGTYTVEWQEGSTLREAEAVTAVLTTSAGAEVAGEPAVIDALAGAAAGDVSRWVDFARTRVGGPGGFKELEAALDELDHHLTMRAFVSGYSATAADVAVWGALRGSAIFQRNLKTKREMLGAHLVRWYAHVDSLPFARRLAEGLAVANKQVNRGAKDQGSFDLGLTGVEYGNVVTRFPPEPSGYLHIGHAKAALLNEFVARSNGGRLIIRFDDTNPSKEKAEFEDSILEDLALLGISGDVMSHTSDHFQRIYELAVELIRRGLAYVDDTPTEVMRSERWDGVESKCRGLSVEENLARFQQMKEATEFGQTCCLRAKMSIDNPNKALRDPTIYRCNLIPHHRTGDQWKIYPIYDFACPVVDSIEGVTHALRSSEYRDRNPQYQWFFKALDLRPVQIMDFSRMNFTYTLLSKRKLQWFVNEGFVEGWNDPRFPTVRGIRRRGMTIEALRQYVLMQGASQRDMLLEWDKIWAVNKKVIDPKAPRHTALLKQGLVPATVVGGPEEPYVEPVLRHKKVPELGTKSTVFSSQLFIGQDDAAELAVGEELTLMDWGNAVVEKIEGDSPVTGVVLRLNLAGDVKATKRKITWLGQHPAAHPVEALLLDYDYLITKKKVEADENVADFLTPVTKFEQPAIVDANVAALPAGTIVQLERVGYFIIDRVAAESEVGAVTLIRIPDGKAASMAIKHSGEVSVKSAGSSAANPWDKKKKQAAVAKPANALGLGAQSDVTQMYEVKPVYGDMELDSASSVTSMYSTGKIY</sequence>
<protein>
    <recommendedName>
        <fullName evidence="3">glutamate--tRNA ligase</fullName>
        <ecNumber evidence="3">6.1.1.17</ecNumber>
    </recommendedName>
    <alternativeName>
        <fullName evidence="10">Glutamyl-tRNA synthetase</fullName>
    </alternativeName>
</protein>
<keyword evidence="6" id="KW-0547">Nucleotide-binding</keyword>
<dbReference type="GO" id="GO:0004818">
    <property type="term" value="F:glutamate-tRNA ligase activity"/>
    <property type="evidence" value="ECO:0007669"/>
    <property type="project" value="UniProtKB-EC"/>
</dbReference>
<evidence type="ECO:0000256" key="10">
    <source>
        <dbReference type="ARBA" id="ARBA00030865"/>
    </source>
</evidence>
<dbReference type="NCBIfam" id="TIGR00463">
    <property type="entry name" value="gltX_arch"/>
    <property type="match status" value="1"/>
</dbReference>
<dbReference type="Gene3D" id="3.40.50.620">
    <property type="entry name" value="HUPs"/>
    <property type="match status" value="1"/>
</dbReference>
<evidence type="ECO:0000256" key="1">
    <source>
        <dbReference type="ARBA" id="ARBA00004496"/>
    </source>
</evidence>
<dbReference type="InterPro" id="IPR020059">
    <property type="entry name" value="Glu/Gln-tRNA-synth_Ib_codon-bd"/>
</dbReference>
<evidence type="ECO:0000256" key="12">
    <source>
        <dbReference type="SAM" id="Phobius"/>
    </source>
</evidence>
<dbReference type="Pfam" id="PF03950">
    <property type="entry name" value="tRNA-synt_1c_C"/>
    <property type="match status" value="1"/>
</dbReference>
<dbReference type="InterPro" id="IPR020058">
    <property type="entry name" value="Glu/Gln-tRNA-synth_Ib_cat-dom"/>
</dbReference>
<feature type="non-terminal residue" evidence="16">
    <location>
        <position position="1007"/>
    </location>
</feature>
<dbReference type="CDD" id="cd00807">
    <property type="entry name" value="GlnRS_core"/>
    <property type="match status" value="1"/>
</dbReference>
<comment type="catalytic activity">
    <reaction evidence="11">
        <text>tRNA(Glu) + L-glutamate + ATP = L-glutamyl-tRNA(Glu) + AMP + diphosphate</text>
        <dbReference type="Rhea" id="RHEA:23540"/>
        <dbReference type="Rhea" id="RHEA-COMP:9663"/>
        <dbReference type="Rhea" id="RHEA-COMP:9680"/>
        <dbReference type="ChEBI" id="CHEBI:29985"/>
        <dbReference type="ChEBI" id="CHEBI:30616"/>
        <dbReference type="ChEBI" id="CHEBI:33019"/>
        <dbReference type="ChEBI" id="CHEBI:78442"/>
        <dbReference type="ChEBI" id="CHEBI:78520"/>
        <dbReference type="ChEBI" id="CHEBI:456215"/>
        <dbReference type="EC" id="6.1.1.17"/>
    </reaction>
</comment>
<dbReference type="InterPro" id="IPR011035">
    <property type="entry name" value="Ribosomal_bL25/Gln-tRNA_synth"/>
</dbReference>
<accession>A0A9W8GE39</accession>
<organism evidence="16 17">
    <name type="scientific">Coemansia spiralis</name>
    <dbReference type="NCBI Taxonomy" id="417178"/>
    <lineage>
        <taxon>Eukaryota</taxon>
        <taxon>Fungi</taxon>
        <taxon>Fungi incertae sedis</taxon>
        <taxon>Zoopagomycota</taxon>
        <taxon>Kickxellomycotina</taxon>
        <taxon>Kickxellomycetes</taxon>
        <taxon>Kickxellales</taxon>
        <taxon>Kickxellaceae</taxon>
        <taxon>Coemansia</taxon>
    </lineage>
</organism>
<dbReference type="GO" id="GO:0005829">
    <property type="term" value="C:cytosol"/>
    <property type="evidence" value="ECO:0007669"/>
    <property type="project" value="TreeGrafter"/>
</dbReference>
<feature type="transmembrane region" description="Helical" evidence="12">
    <location>
        <begin position="125"/>
        <end position="146"/>
    </location>
</feature>
<keyword evidence="17" id="KW-1185">Reference proteome</keyword>
<dbReference type="Pfam" id="PF00749">
    <property type="entry name" value="tRNA-synt_1c"/>
    <property type="match status" value="1"/>
</dbReference>
<keyword evidence="9" id="KW-0030">Aminoacyl-tRNA synthetase</keyword>
<feature type="domain" description="Glutamyl/glutaminyl-tRNA synthetase class Ib anti-codon binding" evidence="14">
    <location>
        <begin position="730"/>
        <end position="815"/>
    </location>
</feature>
<comment type="caution">
    <text evidence="16">The sequence shown here is derived from an EMBL/GenBank/DDBJ whole genome shotgun (WGS) entry which is preliminary data.</text>
</comment>
<gene>
    <name evidence="16" type="primary">GUS1</name>
    <name evidence="16" type="ORF">IWW39_006032</name>
</gene>
<evidence type="ECO:0000313" key="17">
    <source>
        <dbReference type="Proteomes" id="UP001151516"/>
    </source>
</evidence>
<dbReference type="Gene3D" id="1.20.1050.130">
    <property type="match status" value="1"/>
</dbReference>
<dbReference type="OrthoDB" id="10250478at2759"/>
<keyword evidence="12" id="KW-0472">Membrane</keyword>
<dbReference type="GO" id="GO:0005524">
    <property type="term" value="F:ATP binding"/>
    <property type="evidence" value="ECO:0007669"/>
    <property type="project" value="UniProtKB-KW"/>
</dbReference>
<evidence type="ECO:0000256" key="4">
    <source>
        <dbReference type="ARBA" id="ARBA00022490"/>
    </source>
</evidence>
<dbReference type="Pfam" id="PF20974">
    <property type="entry name" value="tRNA-synt_1c_C2"/>
    <property type="match status" value="1"/>
</dbReference>
<dbReference type="Proteomes" id="UP001151516">
    <property type="component" value="Unassembled WGS sequence"/>
</dbReference>
<evidence type="ECO:0000256" key="6">
    <source>
        <dbReference type="ARBA" id="ARBA00022741"/>
    </source>
</evidence>
<evidence type="ECO:0000259" key="13">
    <source>
        <dbReference type="Pfam" id="PF00749"/>
    </source>
</evidence>
<dbReference type="InterPro" id="IPR036282">
    <property type="entry name" value="Glutathione-S-Trfase_C_sf"/>
</dbReference>
<keyword evidence="12" id="KW-1133">Transmembrane helix</keyword>
<dbReference type="EC" id="6.1.1.17" evidence="3"/>
<dbReference type="GO" id="GO:0006424">
    <property type="term" value="P:glutamyl-tRNA aminoacylation"/>
    <property type="evidence" value="ECO:0007669"/>
    <property type="project" value="InterPro"/>
</dbReference>
<evidence type="ECO:0000313" key="16">
    <source>
        <dbReference type="EMBL" id="KAJ2682368.1"/>
    </source>
</evidence>
<dbReference type="InterPro" id="IPR050132">
    <property type="entry name" value="Gln/Glu-tRNA_Ligase"/>
</dbReference>
<keyword evidence="12" id="KW-0812">Transmembrane</keyword>
<dbReference type="AlphaFoldDB" id="A0A9W8GE39"/>
<name>A0A9W8GE39_9FUNG</name>
<keyword evidence="8" id="KW-0648">Protein biosynthesis</keyword>
<dbReference type="SUPFAM" id="SSF50715">
    <property type="entry name" value="Ribosomal protein L25-like"/>
    <property type="match status" value="1"/>
</dbReference>
<dbReference type="InterPro" id="IPR020056">
    <property type="entry name" value="Rbsml_bL25/Gln-tRNA_synth_N"/>
</dbReference>
<keyword evidence="5 16" id="KW-0436">Ligase</keyword>
<evidence type="ECO:0000256" key="8">
    <source>
        <dbReference type="ARBA" id="ARBA00022917"/>
    </source>
</evidence>
<dbReference type="PANTHER" id="PTHR43097:SF5">
    <property type="entry name" value="GLUTAMATE--TRNA LIGASE"/>
    <property type="match status" value="1"/>
</dbReference>
<dbReference type="HAMAP" id="MF_02076">
    <property type="entry name" value="Glu_tRNA_synth_type2"/>
    <property type="match status" value="1"/>
</dbReference>
<dbReference type="PANTHER" id="PTHR43097">
    <property type="entry name" value="GLUTAMINE-TRNA LIGASE"/>
    <property type="match status" value="1"/>
</dbReference>
<dbReference type="InterPro" id="IPR014729">
    <property type="entry name" value="Rossmann-like_a/b/a_fold"/>
</dbReference>
<feature type="domain" description="Glutamyl/glutaminyl-tRNA synthetase class Ib catalytic" evidence="13">
    <location>
        <begin position="424"/>
        <end position="727"/>
    </location>
</feature>
<dbReference type="SUPFAM" id="SSF52374">
    <property type="entry name" value="Nucleotidylyl transferase"/>
    <property type="match status" value="1"/>
</dbReference>
<dbReference type="PRINTS" id="PR00987">
    <property type="entry name" value="TRNASYNTHGLU"/>
</dbReference>
<reference evidence="16" key="1">
    <citation type="submission" date="2022-07" db="EMBL/GenBank/DDBJ databases">
        <title>Phylogenomic reconstructions and comparative analyses of Kickxellomycotina fungi.</title>
        <authorList>
            <person name="Reynolds N.K."/>
            <person name="Stajich J.E."/>
            <person name="Barry K."/>
            <person name="Grigoriev I.V."/>
            <person name="Crous P."/>
            <person name="Smith M.E."/>
        </authorList>
    </citation>
    <scope>NUCLEOTIDE SEQUENCE</scope>
    <source>
        <strain evidence="16">CBS 109367</strain>
    </source>
</reference>
<comment type="similarity">
    <text evidence="2">Belongs to the class-I aminoacyl-tRNA synthetase family. Glutamate--tRNA ligase type 2 subfamily.</text>
</comment>
<dbReference type="PROSITE" id="PS00178">
    <property type="entry name" value="AA_TRNA_LIGASE_I"/>
    <property type="match status" value="1"/>
</dbReference>